<dbReference type="AlphaFoldDB" id="A0A2S6MTN3"/>
<keyword evidence="3" id="KW-1185">Reference proteome</keyword>
<dbReference type="OrthoDB" id="9780765at2"/>
<reference evidence="2 3" key="1">
    <citation type="journal article" date="2018" name="Arch. Microbiol.">
        <title>New insights into the metabolic potential of the phototrophic purple bacterium Rhodopila globiformis DSM 161(T) from its draft genome sequence and evidence for a vanadium-dependent nitrogenase.</title>
        <authorList>
            <person name="Imhoff J.F."/>
            <person name="Rahn T."/>
            <person name="Kunzel S."/>
            <person name="Neulinger S.C."/>
        </authorList>
    </citation>
    <scope>NUCLEOTIDE SEQUENCE [LARGE SCALE GENOMIC DNA]</scope>
    <source>
        <strain evidence="2 3">DSM 161</strain>
    </source>
</reference>
<sequence length="216" mass="24574">MTAPERYPGYDVLSKRNTPSWNEQTRRAIDQRLAVPREPQFFSEAEWQTLVALCDRIMPQPPHRPPVPLAAYVDRKVRLDHQDGFRQAAMPRQQEAWRRGLAALDEAARQAHGGRRFHEITPAEQDALLRQAQRGELDGPAWGGMPSAAFFVDRVMHDILSAYYAHPTAWNEIGWGGPAGPRGYVRMGFDKRDPWEAAEARPGQADKAREENRRVG</sequence>
<evidence type="ECO:0000313" key="3">
    <source>
        <dbReference type="Proteomes" id="UP000239724"/>
    </source>
</evidence>
<dbReference type="EMBL" id="NHRY01000278">
    <property type="protein sequence ID" value="PPQ25725.1"/>
    <property type="molecule type" value="Genomic_DNA"/>
</dbReference>
<dbReference type="Proteomes" id="UP000239724">
    <property type="component" value="Unassembled WGS sequence"/>
</dbReference>
<evidence type="ECO:0000313" key="2">
    <source>
        <dbReference type="EMBL" id="PPQ25725.1"/>
    </source>
</evidence>
<dbReference type="Pfam" id="PF13618">
    <property type="entry name" value="Gluconate_2-dh3"/>
    <property type="match status" value="1"/>
</dbReference>
<gene>
    <name evidence="2" type="ORF">CCS01_32070</name>
</gene>
<organism evidence="2 3">
    <name type="scientific">Rhodopila globiformis</name>
    <name type="common">Rhodopseudomonas globiformis</name>
    <dbReference type="NCBI Taxonomy" id="1071"/>
    <lineage>
        <taxon>Bacteria</taxon>
        <taxon>Pseudomonadati</taxon>
        <taxon>Pseudomonadota</taxon>
        <taxon>Alphaproteobacteria</taxon>
        <taxon>Acetobacterales</taxon>
        <taxon>Acetobacteraceae</taxon>
        <taxon>Rhodopila</taxon>
    </lineage>
</organism>
<dbReference type="RefSeq" id="WP_104523452.1">
    <property type="nucleotide sequence ID" value="NZ_NHRY01000278.1"/>
</dbReference>
<accession>A0A2S6MTN3</accession>
<protein>
    <submittedName>
        <fullName evidence="2">Gluconate 2-dehydrogenase</fullName>
    </submittedName>
</protein>
<comment type="caution">
    <text evidence="2">The sequence shown here is derived from an EMBL/GenBank/DDBJ whole genome shotgun (WGS) entry which is preliminary data.</text>
</comment>
<proteinExistence type="predicted"/>
<evidence type="ECO:0000256" key="1">
    <source>
        <dbReference type="SAM" id="MobiDB-lite"/>
    </source>
</evidence>
<name>A0A2S6MTN3_RHOGL</name>
<feature type="region of interest" description="Disordered" evidence="1">
    <location>
        <begin position="195"/>
        <end position="216"/>
    </location>
</feature>
<dbReference type="InterPro" id="IPR027056">
    <property type="entry name" value="Gluconate_2DH_su3"/>
</dbReference>